<gene>
    <name evidence="10" type="ORF">JOC27_002642</name>
</gene>
<comment type="caution">
    <text evidence="10">The sequence shown here is derived from an EMBL/GenBank/DDBJ whole genome shotgun (WGS) entry which is preliminary data.</text>
</comment>
<feature type="domain" description="ABC transmembrane type-1" evidence="9">
    <location>
        <begin position="30"/>
        <end position="310"/>
    </location>
</feature>
<evidence type="ECO:0000256" key="6">
    <source>
        <dbReference type="ARBA" id="ARBA00023136"/>
    </source>
</evidence>
<evidence type="ECO:0000313" key="10">
    <source>
        <dbReference type="EMBL" id="MBM7659137.1"/>
    </source>
</evidence>
<dbReference type="RefSeq" id="WP_205007678.1">
    <property type="nucleotide sequence ID" value="NZ_CBCRXA010000036.1"/>
</dbReference>
<dbReference type="InterPro" id="IPR017871">
    <property type="entry name" value="ABC_transporter-like_CS"/>
</dbReference>
<dbReference type="InterPro" id="IPR011527">
    <property type="entry name" value="ABC1_TM_dom"/>
</dbReference>
<dbReference type="Gene3D" id="3.40.50.300">
    <property type="entry name" value="P-loop containing nucleotide triphosphate hydrolases"/>
    <property type="match status" value="1"/>
</dbReference>
<feature type="transmembrane region" description="Helical" evidence="7">
    <location>
        <begin position="64"/>
        <end position="84"/>
    </location>
</feature>
<evidence type="ECO:0000313" key="11">
    <source>
        <dbReference type="Proteomes" id="UP000823201"/>
    </source>
</evidence>
<organism evidence="10 11">
    <name type="scientific">Sporolactobacillus spathodeae</name>
    <dbReference type="NCBI Taxonomy" id="1465502"/>
    <lineage>
        <taxon>Bacteria</taxon>
        <taxon>Bacillati</taxon>
        <taxon>Bacillota</taxon>
        <taxon>Bacilli</taxon>
        <taxon>Bacillales</taxon>
        <taxon>Sporolactobacillaceae</taxon>
        <taxon>Sporolactobacillus</taxon>
    </lineage>
</organism>
<dbReference type="PANTHER" id="PTHR43394:SF1">
    <property type="entry name" value="ATP-BINDING CASSETTE SUB-FAMILY B MEMBER 10, MITOCHONDRIAL"/>
    <property type="match status" value="1"/>
</dbReference>
<dbReference type="PANTHER" id="PTHR43394">
    <property type="entry name" value="ATP-DEPENDENT PERMEASE MDL1, MITOCHONDRIAL"/>
    <property type="match status" value="1"/>
</dbReference>
<feature type="domain" description="ABC transporter" evidence="8">
    <location>
        <begin position="348"/>
        <end position="581"/>
    </location>
</feature>
<keyword evidence="3" id="KW-0547">Nucleotide-binding</keyword>
<dbReference type="Pfam" id="PF00005">
    <property type="entry name" value="ABC_tran"/>
    <property type="match status" value="1"/>
</dbReference>
<evidence type="ECO:0000256" key="4">
    <source>
        <dbReference type="ARBA" id="ARBA00022840"/>
    </source>
</evidence>
<evidence type="ECO:0000256" key="3">
    <source>
        <dbReference type="ARBA" id="ARBA00022741"/>
    </source>
</evidence>
<dbReference type="InterPro" id="IPR003593">
    <property type="entry name" value="AAA+_ATPase"/>
</dbReference>
<dbReference type="Proteomes" id="UP000823201">
    <property type="component" value="Unassembled WGS sequence"/>
</dbReference>
<dbReference type="SMART" id="SM00382">
    <property type="entry name" value="AAA"/>
    <property type="match status" value="1"/>
</dbReference>
<dbReference type="InterPro" id="IPR003439">
    <property type="entry name" value="ABC_transporter-like_ATP-bd"/>
</dbReference>
<dbReference type="InterPro" id="IPR036640">
    <property type="entry name" value="ABC1_TM_sf"/>
</dbReference>
<evidence type="ECO:0000256" key="7">
    <source>
        <dbReference type="SAM" id="Phobius"/>
    </source>
</evidence>
<evidence type="ECO:0000256" key="2">
    <source>
        <dbReference type="ARBA" id="ARBA00022692"/>
    </source>
</evidence>
<dbReference type="InterPro" id="IPR039421">
    <property type="entry name" value="Type_1_exporter"/>
</dbReference>
<dbReference type="SUPFAM" id="SSF90123">
    <property type="entry name" value="ABC transporter transmembrane region"/>
    <property type="match status" value="1"/>
</dbReference>
<dbReference type="Gene3D" id="1.20.1560.10">
    <property type="entry name" value="ABC transporter type 1, transmembrane domain"/>
    <property type="match status" value="1"/>
</dbReference>
<protein>
    <submittedName>
        <fullName evidence="10">ABC-type multidrug transport system fused ATPase/permease subunit</fullName>
    </submittedName>
</protein>
<dbReference type="Pfam" id="PF00664">
    <property type="entry name" value="ABC_membrane"/>
    <property type="match status" value="1"/>
</dbReference>
<reference evidence="10 11" key="1">
    <citation type="submission" date="2021-01" db="EMBL/GenBank/DDBJ databases">
        <title>Genomic Encyclopedia of Type Strains, Phase IV (KMG-IV): sequencing the most valuable type-strain genomes for metagenomic binning, comparative biology and taxonomic classification.</title>
        <authorList>
            <person name="Goeker M."/>
        </authorList>
    </citation>
    <scope>NUCLEOTIDE SEQUENCE [LARGE SCALE GENOMIC DNA]</scope>
    <source>
        <strain evidence="10 11">DSM 100968</strain>
    </source>
</reference>
<dbReference type="PROSITE" id="PS50893">
    <property type="entry name" value="ABC_TRANSPORTER_2"/>
    <property type="match status" value="1"/>
</dbReference>
<name>A0ABS2QBF0_9BACL</name>
<evidence type="ECO:0000259" key="9">
    <source>
        <dbReference type="PROSITE" id="PS50929"/>
    </source>
</evidence>
<feature type="transmembrane region" description="Helical" evidence="7">
    <location>
        <begin position="31"/>
        <end position="52"/>
    </location>
</feature>
<dbReference type="CDD" id="cd07346">
    <property type="entry name" value="ABC_6TM_exporters"/>
    <property type="match status" value="1"/>
</dbReference>
<feature type="transmembrane region" description="Helical" evidence="7">
    <location>
        <begin position="249"/>
        <end position="275"/>
    </location>
</feature>
<feature type="transmembrane region" description="Helical" evidence="7">
    <location>
        <begin position="146"/>
        <end position="163"/>
    </location>
</feature>
<proteinExistence type="predicted"/>
<keyword evidence="4" id="KW-0067">ATP-binding</keyword>
<evidence type="ECO:0000259" key="8">
    <source>
        <dbReference type="PROSITE" id="PS50893"/>
    </source>
</evidence>
<evidence type="ECO:0000256" key="5">
    <source>
        <dbReference type="ARBA" id="ARBA00022989"/>
    </source>
</evidence>
<keyword evidence="5 7" id="KW-1133">Transmembrane helix</keyword>
<feature type="transmembrane region" description="Helical" evidence="7">
    <location>
        <begin position="169"/>
        <end position="189"/>
    </location>
</feature>
<dbReference type="PROSITE" id="PS50929">
    <property type="entry name" value="ABC_TM1F"/>
    <property type="match status" value="1"/>
</dbReference>
<comment type="subcellular location">
    <subcellularLocation>
        <location evidence="1">Cell membrane</location>
        <topology evidence="1">Multi-pass membrane protein</topology>
    </subcellularLocation>
</comment>
<dbReference type="EMBL" id="JAFBEV010000037">
    <property type="protein sequence ID" value="MBM7659137.1"/>
    <property type="molecule type" value="Genomic_DNA"/>
</dbReference>
<dbReference type="PROSITE" id="PS00211">
    <property type="entry name" value="ABC_TRANSPORTER_1"/>
    <property type="match status" value="1"/>
</dbReference>
<evidence type="ECO:0000256" key="1">
    <source>
        <dbReference type="ARBA" id="ARBA00004651"/>
    </source>
</evidence>
<keyword evidence="2 7" id="KW-0812">Transmembrane</keyword>
<dbReference type="SUPFAM" id="SSF52540">
    <property type="entry name" value="P-loop containing nucleoside triphosphate hydrolases"/>
    <property type="match status" value="1"/>
</dbReference>
<keyword evidence="11" id="KW-1185">Reference proteome</keyword>
<sequence length="597" mass="66906">MKKWLGIDNFKLTFAVLGPYIIRHWTAYTGLILIMVIQLILSLSFASFFGQLTDAAIHSNLQRLSQLTFLGVLLLSTIVGMGYLDKLFESRSIYGVKRDLKIALFKHTLLLRADAMTTLRIGDLISRFDNDLNQIENMLGSRFVNLIRYPIVYCCVFFYLFHINPTLSLISWGIAPVAIAGSMIFGVLLRRNSRQINNLAGENTQLVNQSLQGFQVIRSFVLQRIFFERYKKQNQDLFKLEQKNAQLRGLYYAGGELASGATFLASLCLGAYFVSNDKMTVGALITFITLVDYMVFPLTGAAGNWAFFQKAAGSIERIQEVLELPLETRKFPSSQVGQQIAFSHPLTIEFKDVTFSYKPDQPIISHFNLSVLAGKKTAIVGFSGAGKTTLFSLLLSLYQPQSGSICIDGQPINEIPLHELRALIAHVPQEPMLFNGTIRENLLLGREKTDEEIEEAAKIASIDAFIHSLPDAYETKIGERGLILSGGQKQRLAIARALLKDAPILLLDEATSALDSQTEDKVKSALDQLMKNRTTLIIAHRLSTIKNADDIVVMENGKIVQNGTHHTLMAERGLYRQLHLMRDREQEERVGLRQQPS</sequence>
<dbReference type="InterPro" id="IPR027417">
    <property type="entry name" value="P-loop_NTPase"/>
</dbReference>
<accession>A0ABS2QBF0</accession>
<feature type="transmembrane region" description="Helical" evidence="7">
    <location>
        <begin position="281"/>
        <end position="307"/>
    </location>
</feature>
<keyword evidence="6 7" id="KW-0472">Membrane</keyword>